<dbReference type="Proteomes" id="UP000183129">
    <property type="component" value="Unassembled WGS sequence"/>
</dbReference>
<reference evidence="1 2" key="1">
    <citation type="submission" date="2016-10" db="EMBL/GenBank/DDBJ databases">
        <authorList>
            <person name="de Groot N.N."/>
        </authorList>
    </citation>
    <scope>NUCLEOTIDE SEQUENCE [LARGE SCALE GENOMIC DNA]</scope>
    <source>
        <strain evidence="1 2">ATCC 51969</strain>
    </source>
</reference>
<evidence type="ECO:0000313" key="1">
    <source>
        <dbReference type="EMBL" id="SFE55565.1"/>
    </source>
</evidence>
<evidence type="ECO:0000313" key="2">
    <source>
        <dbReference type="Proteomes" id="UP000183129"/>
    </source>
</evidence>
<proteinExistence type="predicted"/>
<dbReference type="AlphaFoldDB" id="A0A1I2BHB5"/>
<organism evidence="1 2">
    <name type="scientific">Pedobacter antarcticus</name>
    <dbReference type="NCBI Taxonomy" id="34086"/>
    <lineage>
        <taxon>Bacteria</taxon>
        <taxon>Pseudomonadati</taxon>
        <taxon>Bacteroidota</taxon>
        <taxon>Sphingobacteriia</taxon>
        <taxon>Sphingobacteriales</taxon>
        <taxon>Sphingobacteriaceae</taxon>
        <taxon>Pedobacter</taxon>
    </lineage>
</organism>
<name>A0A1I2BHB5_9SPHI</name>
<sequence length="267" mass="30528">MVCRDNITQFNYSMAKTNDSKPNGYALSRAWFDFAFENQGMVSGNHGCMFLWFLEKNNRMGWAKQFGAPRDETMAAVGITSFNTYRKIFSDLVEWGFINVIKESKNQYTAHIIALSKNDQPLIQALDSALIQAQGKHEYQHSSGTDTDSVAIIKPINKETIKPQTKKPISGKTTFSPPTHIDLCNYFYEKSNDSKWTDHDCNFQAQKFIDFYSSKNWMVGKNKMANWKSAASGWINRSLENISKKSAEEKPQKGFQAAMDMYNKLKI</sequence>
<protein>
    <submittedName>
        <fullName evidence="1">Uncharacterized protein</fullName>
    </submittedName>
</protein>
<gene>
    <name evidence="1" type="ORF">SAMN03003324_00879</name>
</gene>
<dbReference type="EMBL" id="FONS01000001">
    <property type="protein sequence ID" value="SFE55565.1"/>
    <property type="molecule type" value="Genomic_DNA"/>
</dbReference>
<accession>A0A1I2BHB5</accession>